<keyword evidence="1" id="KW-0472">Membrane</keyword>
<dbReference type="EMBL" id="LQOX01000105">
    <property type="protein sequence ID" value="ORV68733.1"/>
    <property type="molecule type" value="Genomic_DNA"/>
</dbReference>
<dbReference type="Proteomes" id="UP000193738">
    <property type="component" value="Unassembled WGS sequence"/>
</dbReference>
<name>A0A1X1VI76_MYCGS</name>
<keyword evidence="1" id="KW-1133">Transmembrane helix</keyword>
<gene>
    <name evidence="2" type="ORF">AWC07_07510</name>
</gene>
<reference evidence="2 3" key="1">
    <citation type="submission" date="2016-01" db="EMBL/GenBank/DDBJ databases">
        <title>The new phylogeny of the genus Mycobacterium.</title>
        <authorList>
            <person name="Tarcisio F."/>
            <person name="Conor M."/>
            <person name="Antonella G."/>
            <person name="Elisabetta G."/>
            <person name="Giulia F.S."/>
            <person name="Sara T."/>
            <person name="Anna F."/>
            <person name="Clotilde B."/>
            <person name="Roberto B."/>
            <person name="Veronica D.S."/>
            <person name="Fabio R."/>
            <person name="Monica P."/>
            <person name="Olivier J."/>
            <person name="Enrico T."/>
            <person name="Nicola S."/>
        </authorList>
    </citation>
    <scope>NUCLEOTIDE SEQUENCE [LARGE SCALE GENOMIC DNA]</scope>
    <source>
        <strain evidence="2 3">DSM 43505</strain>
    </source>
</reference>
<sequence>MICGQLRPFSDGLVRLIIVSHRRSWCPPPLATARRARAQQQRPDSAVCTRGAGRAVWAATLGVATNVTSKAEAAIAVGAAVAAVAGIATVVTVTAVAVRTAIACRCRRQRAVQIVMLRTGDPTTLPTRPLRVAEPINIVFVG</sequence>
<evidence type="ECO:0000313" key="3">
    <source>
        <dbReference type="Proteomes" id="UP000193738"/>
    </source>
</evidence>
<organism evidence="2 3">
    <name type="scientific">Mycobacterium gastri</name>
    <dbReference type="NCBI Taxonomy" id="1777"/>
    <lineage>
        <taxon>Bacteria</taxon>
        <taxon>Bacillati</taxon>
        <taxon>Actinomycetota</taxon>
        <taxon>Actinomycetes</taxon>
        <taxon>Mycobacteriales</taxon>
        <taxon>Mycobacteriaceae</taxon>
        <taxon>Mycobacterium</taxon>
    </lineage>
</organism>
<accession>A0A1X1VI76</accession>
<keyword evidence="3" id="KW-1185">Reference proteome</keyword>
<evidence type="ECO:0000256" key="1">
    <source>
        <dbReference type="SAM" id="Phobius"/>
    </source>
</evidence>
<feature type="transmembrane region" description="Helical" evidence="1">
    <location>
        <begin position="73"/>
        <end position="98"/>
    </location>
</feature>
<comment type="caution">
    <text evidence="2">The sequence shown here is derived from an EMBL/GenBank/DDBJ whole genome shotgun (WGS) entry which is preliminary data.</text>
</comment>
<evidence type="ECO:0000313" key="2">
    <source>
        <dbReference type="EMBL" id="ORV68733.1"/>
    </source>
</evidence>
<proteinExistence type="predicted"/>
<dbReference type="AlphaFoldDB" id="A0A1X1VI76"/>
<keyword evidence="1" id="KW-0812">Transmembrane</keyword>
<protein>
    <submittedName>
        <fullName evidence="2">Uncharacterized protein</fullName>
    </submittedName>
</protein>